<comment type="cofactor">
    <cofactor evidence="1">
        <name>pyrroloquinoline quinone</name>
        <dbReference type="ChEBI" id="CHEBI:58442"/>
    </cofactor>
</comment>
<keyword evidence="4 8" id="KW-0479">Metal-binding</keyword>
<dbReference type="Gene3D" id="2.140.10.10">
    <property type="entry name" value="Quinoprotein alcohol dehydrogenase-like superfamily"/>
    <property type="match status" value="2"/>
</dbReference>
<proteinExistence type="inferred from homology"/>
<evidence type="ECO:0000256" key="1">
    <source>
        <dbReference type="ARBA" id="ARBA00001931"/>
    </source>
</evidence>
<evidence type="ECO:0000256" key="5">
    <source>
        <dbReference type="ARBA" id="ARBA00022729"/>
    </source>
</evidence>
<dbReference type="SUPFAM" id="SSF46626">
    <property type="entry name" value="Cytochrome c"/>
    <property type="match status" value="1"/>
</dbReference>
<dbReference type="PROSITE" id="PS51007">
    <property type="entry name" value="CYTC"/>
    <property type="match status" value="1"/>
</dbReference>
<dbReference type="CDD" id="cd10280">
    <property type="entry name" value="PQQ_mGDH"/>
    <property type="match status" value="1"/>
</dbReference>
<dbReference type="InterPro" id="IPR009056">
    <property type="entry name" value="Cyt_c-like_dom"/>
</dbReference>
<keyword evidence="5" id="KW-0732">Signal</keyword>
<feature type="domain" description="Cytochrome c" evidence="9">
    <location>
        <begin position="531"/>
        <end position="609"/>
    </location>
</feature>
<evidence type="ECO:0000256" key="6">
    <source>
        <dbReference type="ARBA" id="ARBA00023002"/>
    </source>
</evidence>
<evidence type="ECO:0000256" key="3">
    <source>
        <dbReference type="ARBA" id="ARBA00022617"/>
    </source>
</evidence>
<keyword evidence="6" id="KW-0560">Oxidoreductase</keyword>
<evidence type="ECO:0000256" key="2">
    <source>
        <dbReference type="ARBA" id="ARBA00008156"/>
    </source>
</evidence>
<sequence length="770" mass="83785">MRSASAFQIKRLGFVNDQGIDGSDLILNRSLCLGDRSHSLPPLLIASKASVHHWCVVGEQRHIPYSFRMHLRAQTSMKRRYLSSICLIAAIALQAFADTTTQTRDEYAANDDWPYYHGNPAQTHFSRLSDINTSNVSRLRVAWTYDTRDELTSNSTMESNPLIIDGRLFFVSPKGRVICLDGATGAERWSFSPPAQVAPLGFRRGVSYWSDGSRSRIFYIFGRNLYAIDAETGGPAESFGSKGVVALGSTSSSPGAIYRDLYIIGGSASSIRAFSARSGELRWTFNTIPRPGEFGHETWPKDAWKTAVGVNNWPGMAVDVARGLAFVSLAYPQDYYGGDRPGDNLFANSVVALDASTGQRVWHFQTIRHDLWDRDLAAPPNLVTVVRNGKPVDAVAQISKHGFVYLLDRLTGKSLFPLTEESAVASDVPGEATAKTQIRPVLPEPFARQHLTEDLLTRRTPAAAAAVTEQFSKLRSRGLWDPPSEQGTVMLPGMDGGGEWGGASYDPTSNLLYVNSSEMPWILKLKRVALGETTSGRSIYQDHCASCHGEDRAGKPPEIPSLTSVASRLSFYDIVQKIGGGGGRMPAFRFLSTDQAKLWLLVAYVQTGADSLIQNTKSIEPSNERKDAFVLDGMPRFVDPDGYPAIAPPWGTLNAIDLNTGRYAWKIPLGEHPELVSVGVRNTGSENYGGSIVTGGGILFIAATSFDKKFRAFDKRNGSLLWESTLPAAGNATPATYRAKGKQYVVIAAGGGRPATAQSGSKLVAFSLPD</sequence>
<protein>
    <submittedName>
        <fullName evidence="10">Pyrroloquinoline quinone-dependent dehydrogenase</fullName>
    </submittedName>
</protein>
<dbReference type="InterPro" id="IPR002372">
    <property type="entry name" value="PQQ_rpt_dom"/>
</dbReference>
<evidence type="ECO:0000313" key="10">
    <source>
        <dbReference type="EMBL" id="MFC4312968.1"/>
    </source>
</evidence>
<dbReference type="InterPro" id="IPR017511">
    <property type="entry name" value="PQQ_mDH"/>
</dbReference>
<evidence type="ECO:0000256" key="8">
    <source>
        <dbReference type="PROSITE-ProRule" id="PRU00433"/>
    </source>
</evidence>
<evidence type="ECO:0000313" key="11">
    <source>
        <dbReference type="Proteomes" id="UP001595904"/>
    </source>
</evidence>
<keyword evidence="7 8" id="KW-0408">Iron</keyword>
<evidence type="ECO:0000256" key="7">
    <source>
        <dbReference type="ARBA" id="ARBA00023004"/>
    </source>
</evidence>
<dbReference type="Proteomes" id="UP001595904">
    <property type="component" value="Unassembled WGS sequence"/>
</dbReference>
<dbReference type="Pfam" id="PF13442">
    <property type="entry name" value="Cytochrome_CBB3"/>
    <property type="match status" value="1"/>
</dbReference>
<dbReference type="PANTHER" id="PTHR32303:SF4">
    <property type="entry name" value="QUINOPROTEIN GLUCOSE DEHYDROGENASE"/>
    <property type="match status" value="1"/>
</dbReference>
<organism evidence="10 11">
    <name type="scientific">Steroidobacter flavus</name>
    <dbReference type="NCBI Taxonomy" id="1842136"/>
    <lineage>
        <taxon>Bacteria</taxon>
        <taxon>Pseudomonadati</taxon>
        <taxon>Pseudomonadota</taxon>
        <taxon>Gammaproteobacteria</taxon>
        <taxon>Steroidobacterales</taxon>
        <taxon>Steroidobacteraceae</taxon>
        <taxon>Steroidobacter</taxon>
    </lineage>
</organism>
<keyword evidence="3 8" id="KW-0349">Heme</keyword>
<reference evidence="11" key="1">
    <citation type="journal article" date="2019" name="Int. J. Syst. Evol. Microbiol.">
        <title>The Global Catalogue of Microorganisms (GCM) 10K type strain sequencing project: providing services to taxonomists for standard genome sequencing and annotation.</title>
        <authorList>
            <consortium name="The Broad Institute Genomics Platform"/>
            <consortium name="The Broad Institute Genome Sequencing Center for Infectious Disease"/>
            <person name="Wu L."/>
            <person name="Ma J."/>
        </authorList>
    </citation>
    <scope>NUCLEOTIDE SEQUENCE [LARGE SCALE GENOMIC DNA]</scope>
    <source>
        <strain evidence="11">CGMCC 1.10759</strain>
    </source>
</reference>
<dbReference type="InterPro" id="IPR018391">
    <property type="entry name" value="PQQ_b-propeller_rpt"/>
</dbReference>
<dbReference type="SMART" id="SM00564">
    <property type="entry name" value="PQQ"/>
    <property type="match status" value="4"/>
</dbReference>
<dbReference type="Pfam" id="PF01011">
    <property type="entry name" value="PQQ"/>
    <property type="match status" value="2"/>
</dbReference>
<dbReference type="EMBL" id="JBHSDU010000015">
    <property type="protein sequence ID" value="MFC4312968.1"/>
    <property type="molecule type" value="Genomic_DNA"/>
</dbReference>
<comment type="caution">
    <text evidence="10">The sequence shown here is derived from an EMBL/GenBank/DDBJ whole genome shotgun (WGS) entry which is preliminary data.</text>
</comment>
<evidence type="ECO:0000259" key="9">
    <source>
        <dbReference type="PROSITE" id="PS51007"/>
    </source>
</evidence>
<dbReference type="Gene3D" id="1.10.760.10">
    <property type="entry name" value="Cytochrome c-like domain"/>
    <property type="match status" value="1"/>
</dbReference>
<comment type="similarity">
    <text evidence="2">Belongs to the bacterial PQQ dehydrogenase family.</text>
</comment>
<name>A0ABV8T260_9GAMM</name>
<dbReference type="RefSeq" id="WP_380602884.1">
    <property type="nucleotide sequence ID" value="NZ_JBHSDU010000015.1"/>
</dbReference>
<dbReference type="SUPFAM" id="SSF50998">
    <property type="entry name" value="Quinoprotein alcohol dehydrogenase-like"/>
    <property type="match status" value="1"/>
</dbReference>
<dbReference type="PANTHER" id="PTHR32303">
    <property type="entry name" value="QUINOPROTEIN ALCOHOL DEHYDROGENASE (CYTOCHROME C)"/>
    <property type="match status" value="1"/>
</dbReference>
<dbReference type="InterPro" id="IPR036909">
    <property type="entry name" value="Cyt_c-like_dom_sf"/>
</dbReference>
<dbReference type="InterPro" id="IPR011047">
    <property type="entry name" value="Quinoprotein_ADH-like_sf"/>
</dbReference>
<keyword evidence="11" id="KW-1185">Reference proteome</keyword>
<accession>A0ABV8T260</accession>
<gene>
    <name evidence="10" type="ORF">ACFPN2_28045</name>
</gene>
<evidence type="ECO:0000256" key="4">
    <source>
        <dbReference type="ARBA" id="ARBA00022723"/>
    </source>
</evidence>